<dbReference type="RefSeq" id="WP_099264017.1">
    <property type="nucleotide sequence ID" value="NZ_NIZW01000037.1"/>
</dbReference>
<gene>
    <name evidence="1" type="ORF">CEE69_28700</name>
</gene>
<evidence type="ECO:0000313" key="1">
    <source>
        <dbReference type="EMBL" id="PHQ31855.1"/>
    </source>
</evidence>
<name>A0A2G1VYN4_9BACT</name>
<keyword evidence="2" id="KW-1185">Reference proteome</keyword>
<protein>
    <submittedName>
        <fullName evidence="1">Uncharacterized protein</fullName>
    </submittedName>
</protein>
<organism evidence="1 2">
    <name type="scientific">Rhodopirellula bahusiensis</name>
    <dbReference type="NCBI Taxonomy" id="2014065"/>
    <lineage>
        <taxon>Bacteria</taxon>
        <taxon>Pseudomonadati</taxon>
        <taxon>Planctomycetota</taxon>
        <taxon>Planctomycetia</taxon>
        <taxon>Pirellulales</taxon>
        <taxon>Pirellulaceae</taxon>
        <taxon>Rhodopirellula</taxon>
    </lineage>
</organism>
<dbReference type="AlphaFoldDB" id="A0A2G1VYN4"/>
<accession>A0A2G1VYN4</accession>
<dbReference type="EMBL" id="NIZW01000037">
    <property type="protein sequence ID" value="PHQ31855.1"/>
    <property type="molecule type" value="Genomic_DNA"/>
</dbReference>
<dbReference type="OrthoDB" id="288393at2"/>
<sequence length="61" mass="6867">MTTKEKAISLIQALDDDVSLDDVIDRLYLLRKIELGIAQADAGDVMEHDEFMDELEAEDAQ</sequence>
<proteinExistence type="predicted"/>
<dbReference type="Proteomes" id="UP000225740">
    <property type="component" value="Unassembled WGS sequence"/>
</dbReference>
<comment type="caution">
    <text evidence="1">The sequence shown here is derived from an EMBL/GenBank/DDBJ whole genome shotgun (WGS) entry which is preliminary data.</text>
</comment>
<reference evidence="1 2" key="1">
    <citation type="submission" date="2017-06" db="EMBL/GenBank/DDBJ databases">
        <title>Description of Rhodopirellula bahusiensis sp. nov.</title>
        <authorList>
            <person name="Kizina J."/>
            <person name="Harder J."/>
        </authorList>
    </citation>
    <scope>NUCLEOTIDE SEQUENCE [LARGE SCALE GENOMIC DNA]</scope>
    <source>
        <strain evidence="1 2">SWK21</strain>
    </source>
</reference>
<evidence type="ECO:0000313" key="2">
    <source>
        <dbReference type="Proteomes" id="UP000225740"/>
    </source>
</evidence>
<dbReference type="GeneID" id="90611841"/>